<dbReference type="Proteomes" id="UP001489509">
    <property type="component" value="Unassembled WGS sequence"/>
</dbReference>
<sequence>MGINAGVNGSYRFLTGGVDVLWVTDNYTPVGVQIAIGVTTPAGSPANFQTGFSNSEMVMGANMFENFDILFNRKDEMHLVWNSTHYYISHGFVMKGCQSIYYSTVLSDGRFVVTDWSRDVMFGQEYYVWVNGKYQYNKDLFFSVMTLFEG</sequence>
<gene>
    <name evidence="1" type="ORF">WMO26_07095</name>
</gene>
<organism evidence="1 2">
    <name type="scientific">Solibaculum intestinale</name>
    <dbReference type="NCBI Taxonomy" id="3133165"/>
    <lineage>
        <taxon>Bacteria</taxon>
        <taxon>Bacillati</taxon>
        <taxon>Bacillota</taxon>
        <taxon>Clostridia</taxon>
        <taxon>Eubacteriales</taxon>
        <taxon>Oscillospiraceae</taxon>
        <taxon>Solibaculum</taxon>
    </lineage>
</organism>
<proteinExistence type="predicted"/>
<reference evidence="1 2" key="1">
    <citation type="submission" date="2024-03" db="EMBL/GenBank/DDBJ databases">
        <title>Human intestinal bacterial collection.</title>
        <authorList>
            <person name="Pauvert C."/>
            <person name="Hitch T.C.A."/>
            <person name="Clavel T."/>
        </authorList>
    </citation>
    <scope>NUCLEOTIDE SEQUENCE [LARGE SCALE GENOMIC DNA]</scope>
    <source>
        <strain evidence="1 2">CLA-JM-H44</strain>
    </source>
</reference>
<dbReference type="RefSeq" id="WP_349219246.1">
    <property type="nucleotide sequence ID" value="NZ_JBBMFD010000009.1"/>
</dbReference>
<keyword evidence="2" id="KW-1185">Reference proteome</keyword>
<evidence type="ECO:0000313" key="2">
    <source>
        <dbReference type="Proteomes" id="UP001489509"/>
    </source>
</evidence>
<comment type="caution">
    <text evidence="1">The sequence shown here is derived from an EMBL/GenBank/DDBJ whole genome shotgun (WGS) entry which is preliminary data.</text>
</comment>
<accession>A0ABV1DZV6</accession>
<dbReference type="EMBL" id="JBBMFD010000009">
    <property type="protein sequence ID" value="MEQ2440588.1"/>
    <property type="molecule type" value="Genomic_DNA"/>
</dbReference>
<evidence type="ECO:0000313" key="1">
    <source>
        <dbReference type="EMBL" id="MEQ2440588.1"/>
    </source>
</evidence>
<protein>
    <submittedName>
        <fullName evidence="1">Uncharacterized protein</fullName>
    </submittedName>
</protein>
<name>A0ABV1DZV6_9FIRM</name>